<accession>A0A6C0IMR1</accession>
<sequence>MSIETSVSVWKVFDNNINSLNLSELFTVEKIYNILDLQDNYITFTNYIKQIVQFHMKENNNKTANIFFEIKEINSERIVFNNNQNDIMHIVINLEDTDNYYSYFTNINHNEYKYKDFNDKSEILVSIPRKNEHFIIKSNNIYGFKMKNENVNISFLTLNIYVCHDNTECQLLFNSNFDFDNTNIDKIEVKDIDSNIVAKPSFYNSLLYDNENILKLLENDLNRKNHHTFKIFNKEYNNFLINKKSLLYDLNTLHINNRFNNYYYEKNFFCENICKWISSKSNNNNDSLNQNNDIFSFNKHLLSNKIIPQFSDYFCLPDKSSVNIINIAIINNDNIITQSNGFLNILINLNHTNDYISISFSDNINFNIYQGDVICFSKYKQIIEANTSNNKPFNFLLFTLSVSG</sequence>
<reference evidence="1" key="1">
    <citation type="journal article" date="2020" name="Nature">
        <title>Giant virus diversity and host interactions through global metagenomics.</title>
        <authorList>
            <person name="Schulz F."/>
            <person name="Roux S."/>
            <person name="Paez-Espino D."/>
            <person name="Jungbluth S."/>
            <person name="Walsh D.A."/>
            <person name="Denef V.J."/>
            <person name="McMahon K.D."/>
            <person name="Konstantinidis K.T."/>
            <person name="Eloe-Fadrosh E.A."/>
            <person name="Kyrpides N.C."/>
            <person name="Woyke T."/>
        </authorList>
    </citation>
    <scope>NUCLEOTIDE SEQUENCE</scope>
    <source>
        <strain evidence="1">GVMAG-M-3300024258-14</strain>
    </source>
</reference>
<organism evidence="1">
    <name type="scientific">viral metagenome</name>
    <dbReference type="NCBI Taxonomy" id="1070528"/>
    <lineage>
        <taxon>unclassified sequences</taxon>
        <taxon>metagenomes</taxon>
        <taxon>organismal metagenomes</taxon>
    </lineage>
</organism>
<name>A0A6C0IMR1_9ZZZZ</name>
<evidence type="ECO:0000313" key="1">
    <source>
        <dbReference type="EMBL" id="QHT93726.1"/>
    </source>
</evidence>
<dbReference type="AlphaFoldDB" id="A0A6C0IMR1"/>
<protein>
    <submittedName>
        <fullName evidence="1">Uncharacterized protein</fullName>
    </submittedName>
</protein>
<proteinExistence type="predicted"/>
<dbReference type="EMBL" id="MN740210">
    <property type="protein sequence ID" value="QHT93726.1"/>
    <property type="molecule type" value="Genomic_DNA"/>
</dbReference>